<evidence type="ECO:0000313" key="2">
    <source>
        <dbReference type="EMBL" id="ATF25020.1"/>
    </source>
</evidence>
<keyword evidence="1" id="KW-1133">Transmembrane helix</keyword>
<sequence>MNLTIVPILSIIVWYFAIKELSKSEHKQNIRRVIILTAAGTLLTSVLTVSLFQHLFL</sequence>
<protein>
    <submittedName>
        <fullName evidence="2">Uncharacterized protein</fullName>
    </submittedName>
</protein>
<evidence type="ECO:0000313" key="3">
    <source>
        <dbReference type="Proteomes" id="UP000243591"/>
    </source>
</evidence>
<keyword evidence="1" id="KW-0812">Transmembrane</keyword>
<name>A0A291KDI3_BROTH</name>
<accession>A0A291KDI3</accession>
<dbReference type="AlphaFoldDB" id="A0A291KDI3"/>
<keyword evidence="1" id="KW-0472">Membrane</keyword>
<reference evidence="2 3" key="1">
    <citation type="submission" date="2017-09" db="EMBL/GenBank/DDBJ databases">
        <title>Complete Genome Sequences of Two Strains of the Meat Spoilage Bacterium Brochothrix thermosphacta Isolated from Ground Chicken.</title>
        <authorList>
            <person name="Paoli G.C."/>
            <person name="Wijey C."/>
            <person name="Chen C.-Y."/>
            <person name="Nguyen L."/>
            <person name="Yan X."/>
            <person name="Irwin P.L."/>
        </authorList>
    </citation>
    <scope>NUCLEOTIDE SEQUENCE [LARGE SCALE GENOMIC DNA]</scope>
    <source>
        <strain evidence="2 3">BI</strain>
    </source>
</reference>
<feature type="transmembrane region" description="Helical" evidence="1">
    <location>
        <begin position="6"/>
        <end position="22"/>
    </location>
</feature>
<dbReference type="EMBL" id="CP023483">
    <property type="protein sequence ID" value="ATF25020.1"/>
    <property type="molecule type" value="Genomic_DNA"/>
</dbReference>
<feature type="transmembrane region" description="Helical" evidence="1">
    <location>
        <begin position="34"/>
        <end position="56"/>
    </location>
</feature>
<organism evidence="2 3">
    <name type="scientific">Brochothrix thermosphacta</name>
    <name type="common">Microbacterium thermosphactum</name>
    <dbReference type="NCBI Taxonomy" id="2756"/>
    <lineage>
        <taxon>Bacteria</taxon>
        <taxon>Bacillati</taxon>
        <taxon>Bacillota</taxon>
        <taxon>Bacilli</taxon>
        <taxon>Bacillales</taxon>
        <taxon>Listeriaceae</taxon>
        <taxon>Brochothrix</taxon>
    </lineage>
</organism>
<gene>
    <name evidence="2" type="ORF">CNY62_00740</name>
</gene>
<dbReference type="KEGG" id="bths:CNY62_00740"/>
<dbReference type="Proteomes" id="UP000243591">
    <property type="component" value="Chromosome"/>
</dbReference>
<keyword evidence="3" id="KW-1185">Reference proteome</keyword>
<evidence type="ECO:0000256" key="1">
    <source>
        <dbReference type="SAM" id="Phobius"/>
    </source>
</evidence>
<proteinExistence type="predicted"/>